<dbReference type="Proteomes" id="UP000319175">
    <property type="component" value="Unassembled WGS sequence"/>
</dbReference>
<comment type="caution">
    <text evidence="1">The sequence shown here is derived from an EMBL/GenBank/DDBJ whole genome shotgun (WGS) entry which is preliminary data.</text>
</comment>
<evidence type="ECO:0000313" key="2">
    <source>
        <dbReference type="Proteomes" id="UP000319175"/>
    </source>
</evidence>
<reference evidence="1 2" key="1">
    <citation type="submission" date="2019-06" db="EMBL/GenBank/DDBJ databases">
        <title>Flavobacterium sp. MaA-Y11 from geoumgang.</title>
        <authorList>
            <person name="Jeong S."/>
        </authorList>
    </citation>
    <scope>NUCLEOTIDE SEQUENCE [LARGE SCALE GENOMIC DNA]</scope>
    <source>
        <strain evidence="1 2">MaA-Y11</strain>
    </source>
</reference>
<dbReference type="RefSeq" id="WP_139997616.1">
    <property type="nucleotide sequence ID" value="NZ_VFJE01000044.1"/>
</dbReference>
<gene>
    <name evidence="1" type="ORF">FJA49_00190</name>
</gene>
<dbReference type="EMBL" id="VFJE01000044">
    <property type="protein sequence ID" value="TPD73748.1"/>
    <property type="molecule type" value="Genomic_DNA"/>
</dbReference>
<keyword evidence="2" id="KW-1185">Reference proteome</keyword>
<organism evidence="1 2">
    <name type="scientific">Flavobacterium microcysteis</name>
    <dbReference type="NCBI Taxonomy" id="2596891"/>
    <lineage>
        <taxon>Bacteria</taxon>
        <taxon>Pseudomonadati</taxon>
        <taxon>Bacteroidota</taxon>
        <taxon>Flavobacteriia</taxon>
        <taxon>Flavobacteriales</taxon>
        <taxon>Flavobacteriaceae</taxon>
        <taxon>Flavobacterium</taxon>
    </lineage>
</organism>
<dbReference type="AlphaFoldDB" id="A0A501QMQ5"/>
<protein>
    <submittedName>
        <fullName evidence="1">Uncharacterized protein</fullName>
    </submittedName>
</protein>
<accession>A0A501QMQ5</accession>
<name>A0A501QMQ5_9FLAO</name>
<sequence>MADYGLYANDNSGVTPFSTTDLFALAASHGIIDKKEAGNAFERATLNYLNLPSNKELFESSERKAKTNGKYRNVQPDAVSDIRVISLFGEAINKDSHFHEVKAVTGWLNLNSGSSPFQMLGLIDAAANSTEGGIHGRAIITLYTTSNTLISPELIKYANDKKVTLKWSVSYMNNGLLYFTPPTTLSYSAQRATIKFPIGLPQLQGVEIKF</sequence>
<evidence type="ECO:0000313" key="1">
    <source>
        <dbReference type="EMBL" id="TPD73748.1"/>
    </source>
</evidence>
<proteinExistence type="predicted"/>